<dbReference type="EMBL" id="CP104562">
    <property type="protein sequence ID" value="UXH77852.1"/>
    <property type="molecule type" value="Genomic_DNA"/>
</dbReference>
<dbReference type="NCBIfam" id="TIGR01352">
    <property type="entry name" value="tonB_Cterm"/>
    <property type="match status" value="1"/>
</dbReference>
<evidence type="ECO:0000313" key="9">
    <source>
        <dbReference type="Proteomes" id="UP001064933"/>
    </source>
</evidence>
<sequence length="308" mass="30593">MSSLTSMPSWPRGLTLCLALAGGAAHAQSASAPSAPSSGSAASGSATAGAGGNAATAAAANANAAAAAAALSDAERARRDADKVFQWIKFHAEKAEPKKPEKHEARAESKPEPKAVAKATPTAVTASRKPDADVDGRSVAAASATPPASVGGTSSMAAAVPGPANVGVTASSGSVPSLASGASNAVPSLAAENRGQDLAPMGAAGATPAAALASPAPAAAAVQDDDAPLKLLKKVEPEYPRALLAQQRNGAVVVRFMVQPDGTVEYVEALRSPDRKLSTAAVTAVKQWRFAPIPKARQVSVEIGFQVE</sequence>
<comment type="subcellular location">
    <subcellularLocation>
        <location evidence="1">Membrane</location>
        <topology evidence="1">Single-pass membrane protein</topology>
    </subcellularLocation>
</comment>
<feature type="region of interest" description="Disordered" evidence="5">
    <location>
        <begin position="92"/>
        <end position="162"/>
    </location>
</feature>
<dbReference type="RefSeq" id="WP_261757607.1">
    <property type="nucleotide sequence ID" value="NZ_CP104562.2"/>
</dbReference>
<protein>
    <submittedName>
        <fullName evidence="8">Energy transducer TonB</fullName>
    </submittedName>
</protein>
<keyword evidence="4" id="KW-0472">Membrane</keyword>
<evidence type="ECO:0000256" key="3">
    <source>
        <dbReference type="ARBA" id="ARBA00022989"/>
    </source>
</evidence>
<dbReference type="Gene3D" id="3.30.2420.10">
    <property type="entry name" value="TonB"/>
    <property type="match status" value="1"/>
</dbReference>
<feature type="compositionally biased region" description="Basic and acidic residues" evidence="5">
    <location>
        <begin position="92"/>
        <end position="115"/>
    </location>
</feature>
<evidence type="ECO:0000256" key="4">
    <source>
        <dbReference type="ARBA" id="ARBA00023136"/>
    </source>
</evidence>
<evidence type="ECO:0000256" key="5">
    <source>
        <dbReference type="SAM" id="MobiDB-lite"/>
    </source>
</evidence>
<keyword evidence="9" id="KW-1185">Reference proteome</keyword>
<keyword evidence="3" id="KW-1133">Transmembrane helix</keyword>
<feature type="signal peptide" evidence="6">
    <location>
        <begin position="1"/>
        <end position="27"/>
    </location>
</feature>
<dbReference type="SUPFAM" id="SSF74653">
    <property type="entry name" value="TolA/TonB C-terminal domain"/>
    <property type="match status" value="1"/>
</dbReference>
<organism evidence="8 9">
    <name type="scientific">Roseateles amylovorans</name>
    <dbReference type="NCBI Taxonomy" id="2978473"/>
    <lineage>
        <taxon>Bacteria</taxon>
        <taxon>Pseudomonadati</taxon>
        <taxon>Pseudomonadota</taxon>
        <taxon>Betaproteobacteria</taxon>
        <taxon>Burkholderiales</taxon>
        <taxon>Sphaerotilaceae</taxon>
        <taxon>Roseateles</taxon>
    </lineage>
</organism>
<feature type="domain" description="TonB C-terminal" evidence="7">
    <location>
        <begin position="224"/>
        <end position="308"/>
    </location>
</feature>
<feature type="compositionally biased region" description="Low complexity" evidence="5">
    <location>
        <begin position="116"/>
        <end position="126"/>
    </location>
</feature>
<gene>
    <name evidence="8" type="ORF">N4261_23235</name>
</gene>
<dbReference type="PROSITE" id="PS52015">
    <property type="entry name" value="TONB_CTD"/>
    <property type="match status" value="1"/>
</dbReference>
<evidence type="ECO:0000259" key="7">
    <source>
        <dbReference type="PROSITE" id="PS52015"/>
    </source>
</evidence>
<dbReference type="Proteomes" id="UP001064933">
    <property type="component" value="Chromosome"/>
</dbReference>
<evidence type="ECO:0000256" key="2">
    <source>
        <dbReference type="ARBA" id="ARBA00022692"/>
    </source>
</evidence>
<dbReference type="InterPro" id="IPR037682">
    <property type="entry name" value="TonB_C"/>
</dbReference>
<accession>A0ABY6AYU2</accession>
<proteinExistence type="predicted"/>
<feature type="chain" id="PRO_5046643665" evidence="6">
    <location>
        <begin position="28"/>
        <end position="308"/>
    </location>
</feature>
<keyword evidence="6" id="KW-0732">Signal</keyword>
<keyword evidence="2" id="KW-0812">Transmembrane</keyword>
<evidence type="ECO:0000256" key="6">
    <source>
        <dbReference type="SAM" id="SignalP"/>
    </source>
</evidence>
<dbReference type="InterPro" id="IPR006260">
    <property type="entry name" value="TonB/TolA_C"/>
</dbReference>
<dbReference type="Pfam" id="PF03544">
    <property type="entry name" value="TonB_C"/>
    <property type="match status" value="1"/>
</dbReference>
<evidence type="ECO:0000256" key="1">
    <source>
        <dbReference type="ARBA" id="ARBA00004167"/>
    </source>
</evidence>
<name>A0ABY6AYU2_9BURK</name>
<feature type="compositionally biased region" description="Low complexity" evidence="5">
    <location>
        <begin position="138"/>
        <end position="150"/>
    </location>
</feature>
<evidence type="ECO:0000313" key="8">
    <source>
        <dbReference type="EMBL" id="UXH77852.1"/>
    </source>
</evidence>
<feature type="region of interest" description="Disordered" evidence="5">
    <location>
        <begin position="27"/>
        <end position="59"/>
    </location>
</feature>
<reference evidence="8" key="1">
    <citation type="submission" date="2022-10" db="EMBL/GenBank/DDBJ databases">
        <title>Characterization and whole genome sequencing of a new Roseateles species, isolated from fresh water.</title>
        <authorList>
            <person name="Guliayeva D.Y."/>
            <person name="Akhremchuk A.E."/>
            <person name="Sikolenko M.A."/>
            <person name="Valentovich L.N."/>
            <person name="Sidarenka A.V."/>
        </authorList>
    </citation>
    <scope>NUCLEOTIDE SEQUENCE</scope>
    <source>
        <strain evidence="8">BIM B-1768</strain>
    </source>
</reference>